<dbReference type="KEGG" id="eiv:EIN_369780"/>
<dbReference type="EMBL" id="KB206332">
    <property type="protein sequence ID" value="ELP92656.1"/>
    <property type="molecule type" value="Genomic_DNA"/>
</dbReference>
<dbReference type="OrthoDB" id="27607at2759"/>
<dbReference type="VEuPathDB" id="AmoebaDB:EIN_369780"/>
<dbReference type="AlphaFoldDB" id="A0A0A1UBQ5"/>
<dbReference type="GeneID" id="14891659"/>
<evidence type="ECO:0000313" key="2">
    <source>
        <dbReference type="Proteomes" id="UP000014680"/>
    </source>
</evidence>
<name>A0A0A1UBQ5_ENTIV</name>
<sequence length="373" mass="41819">MKATKSSTVTLKQLKRESKSFEASQQAFLIALLNINGYGIRVKRPERRSQKTLQLLLIDQITCEDGIIPFEQEIDDQSAMHAKYELEKFGYTDLQPKDIDAIGTVCGNGRYDQEKLKQVKRHRDANRSALGFSYLLRMAEGIGYNFKRRSTKPAKLTVKMEKICSMSGRLNVGLTEIKNVGEEVNKLVFTRFDKACSSVDLLPMDKEIMDIWNKATVKLVRRTSVVSEPIKAEPFVKPEPSLGAQSMCSNYSGFTGFSGFTGLGSTGAWDNTAMSVVNAVPGVEVEQQMMVPSYQQQPQMVYQDENGMYYGRQTIAPFTLGQVNPIPYIPTQGSNNAANDNFVFTNMDYPRQQEENYVNDTGFVTFTTQNGGN</sequence>
<proteinExistence type="predicted"/>
<accession>A0A0A1UBQ5</accession>
<dbReference type="RefSeq" id="XP_004259427.1">
    <property type="nucleotide sequence ID" value="XM_004259379.1"/>
</dbReference>
<organism evidence="1 2">
    <name type="scientific">Entamoeba invadens IP1</name>
    <dbReference type="NCBI Taxonomy" id="370355"/>
    <lineage>
        <taxon>Eukaryota</taxon>
        <taxon>Amoebozoa</taxon>
        <taxon>Evosea</taxon>
        <taxon>Archamoebae</taxon>
        <taxon>Mastigamoebida</taxon>
        <taxon>Entamoebidae</taxon>
        <taxon>Entamoeba</taxon>
    </lineage>
</organism>
<dbReference type="Proteomes" id="UP000014680">
    <property type="component" value="Unassembled WGS sequence"/>
</dbReference>
<reference evidence="1 2" key="1">
    <citation type="submission" date="2012-10" db="EMBL/GenBank/DDBJ databases">
        <authorList>
            <person name="Zafar N."/>
            <person name="Inman J."/>
            <person name="Hall N."/>
            <person name="Lorenzi H."/>
            <person name="Caler E."/>
        </authorList>
    </citation>
    <scope>NUCLEOTIDE SEQUENCE [LARGE SCALE GENOMIC DNA]</scope>
    <source>
        <strain evidence="1 2">IP1</strain>
    </source>
</reference>
<protein>
    <submittedName>
        <fullName evidence="1">Uncharacterized protein</fullName>
    </submittedName>
</protein>
<dbReference type="OMA" id="EAISIIW"/>
<keyword evidence="2" id="KW-1185">Reference proteome</keyword>
<evidence type="ECO:0000313" key="1">
    <source>
        <dbReference type="EMBL" id="ELP92656.1"/>
    </source>
</evidence>
<gene>
    <name evidence="1" type="ORF">EIN_369780</name>
</gene>